<organism evidence="1">
    <name type="scientific">uncultured Caudovirales phage</name>
    <dbReference type="NCBI Taxonomy" id="2100421"/>
    <lineage>
        <taxon>Viruses</taxon>
        <taxon>Duplodnaviria</taxon>
        <taxon>Heunggongvirae</taxon>
        <taxon>Uroviricota</taxon>
        <taxon>Caudoviricetes</taxon>
        <taxon>Peduoviridae</taxon>
        <taxon>Maltschvirus</taxon>
        <taxon>Maltschvirus maltsch</taxon>
    </lineage>
</organism>
<sequence>MELKKLKSLDELKIGGLYVVKIDSPIGKGLTMDYEDLKFIGLEDGNPSFIDQRVSLSSPYYNEPMFFKASNFESGLEYSTSIYEH</sequence>
<accession>A0A6J5ME56</accession>
<protein>
    <submittedName>
        <fullName evidence="1">Uncharacterized protein</fullName>
    </submittedName>
</protein>
<proteinExistence type="predicted"/>
<gene>
    <name evidence="1" type="ORF">UFOVP457_43</name>
</gene>
<dbReference type="EMBL" id="LR796435">
    <property type="protein sequence ID" value="CAB4144431.1"/>
    <property type="molecule type" value="Genomic_DNA"/>
</dbReference>
<reference evidence="1" key="1">
    <citation type="submission" date="2020-04" db="EMBL/GenBank/DDBJ databases">
        <authorList>
            <person name="Chiriac C."/>
            <person name="Salcher M."/>
            <person name="Ghai R."/>
            <person name="Kavagutti S V."/>
        </authorList>
    </citation>
    <scope>NUCLEOTIDE SEQUENCE</scope>
</reference>
<evidence type="ECO:0000313" key="1">
    <source>
        <dbReference type="EMBL" id="CAB4144431.1"/>
    </source>
</evidence>
<name>A0A6J5ME56_9CAUD</name>